<accession>A0A9E8MY43</accession>
<dbReference type="Proteomes" id="UP001164705">
    <property type="component" value="Chromosome"/>
</dbReference>
<name>A0A9E8MY43_9FLAO</name>
<reference evidence="1" key="1">
    <citation type="submission" date="2022-11" db="EMBL/GenBank/DDBJ databases">
        <title>Lacinutrix neustonica HL-RS19T sp. nov., isolated from the surface microlayer sample of brackish Lake Shihwa.</title>
        <authorList>
            <person name="Choi J.Y."/>
            <person name="Hwang C.Y."/>
        </authorList>
    </citation>
    <scope>NUCLEOTIDE SEQUENCE</scope>
    <source>
        <strain evidence="1">HL-RS19</strain>
    </source>
</reference>
<evidence type="ECO:0000313" key="1">
    <source>
        <dbReference type="EMBL" id="WAC03009.1"/>
    </source>
</evidence>
<evidence type="ECO:0000313" key="2">
    <source>
        <dbReference type="Proteomes" id="UP001164705"/>
    </source>
</evidence>
<organism evidence="1 2">
    <name type="scientific">Lacinutrix neustonica</name>
    <dbReference type="NCBI Taxonomy" id="2980107"/>
    <lineage>
        <taxon>Bacteria</taxon>
        <taxon>Pseudomonadati</taxon>
        <taxon>Bacteroidota</taxon>
        <taxon>Flavobacteriia</taxon>
        <taxon>Flavobacteriales</taxon>
        <taxon>Flavobacteriaceae</taxon>
        <taxon>Lacinutrix</taxon>
    </lineage>
</organism>
<dbReference type="RefSeq" id="WP_267677598.1">
    <property type="nucleotide sequence ID" value="NZ_CP113088.1"/>
</dbReference>
<gene>
    <name evidence="1" type="ORF">N7U66_05100</name>
</gene>
<proteinExistence type="predicted"/>
<sequence>MGIEGKKAEEIMKTAVFDITDLNYYQYYYDPGIPHRIYGSRKTLVNMDNSKAENFEELEIELIYEE</sequence>
<dbReference type="KEGG" id="lnu:N7U66_05100"/>
<keyword evidence="2" id="KW-1185">Reference proteome</keyword>
<dbReference type="EMBL" id="CP113088">
    <property type="protein sequence ID" value="WAC03009.1"/>
    <property type="molecule type" value="Genomic_DNA"/>
</dbReference>
<dbReference type="AlphaFoldDB" id="A0A9E8MY43"/>
<protein>
    <submittedName>
        <fullName evidence="1">Uncharacterized protein</fullName>
    </submittedName>
</protein>